<dbReference type="InterPro" id="IPR036426">
    <property type="entry name" value="Bulb-type_lectin_dom_sf"/>
</dbReference>
<proteinExistence type="predicted"/>
<sequence length="95" mass="10879">MQGDCNLVRKRGPQPIWASQTHHRGINCYCILHTDGEMAVFNGNGVRLWRSRTSREEGDYKFVLRSDGEGAIYRAIWYIGINNLPSTFGLPHDQE</sequence>
<feature type="domain" description="Bulb-type lectin" evidence="1">
    <location>
        <begin position="1"/>
        <end position="85"/>
    </location>
</feature>
<dbReference type="Gene3D" id="2.90.10.10">
    <property type="entry name" value="Bulb-type lectin domain"/>
    <property type="match status" value="1"/>
</dbReference>
<organism evidence="2 3">
    <name type="scientific">Amborella trichopoda</name>
    <dbReference type="NCBI Taxonomy" id="13333"/>
    <lineage>
        <taxon>Eukaryota</taxon>
        <taxon>Viridiplantae</taxon>
        <taxon>Streptophyta</taxon>
        <taxon>Embryophyta</taxon>
        <taxon>Tracheophyta</taxon>
        <taxon>Spermatophyta</taxon>
        <taxon>Magnoliopsida</taxon>
        <taxon>Amborellales</taxon>
        <taxon>Amborellaceae</taxon>
        <taxon>Amborella</taxon>
    </lineage>
</organism>
<evidence type="ECO:0000313" key="3">
    <source>
        <dbReference type="Proteomes" id="UP000017836"/>
    </source>
</evidence>
<dbReference type="EMBL" id="KI392485">
    <property type="protein sequence ID" value="ERN16016.1"/>
    <property type="molecule type" value="Genomic_DNA"/>
</dbReference>
<dbReference type="AlphaFoldDB" id="U5CS38"/>
<dbReference type="Gramene" id="ERN16016">
    <property type="protein sequence ID" value="ERN16016"/>
    <property type="gene ID" value="AMTR_s00030p00066260"/>
</dbReference>
<dbReference type="PROSITE" id="PS50927">
    <property type="entry name" value="BULB_LECTIN"/>
    <property type="match status" value="1"/>
</dbReference>
<accession>U5CS38</accession>
<dbReference type="InterPro" id="IPR001480">
    <property type="entry name" value="Bulb-type_lectin_dom"/>
</dbReference>
<evidence type="ECO:0000259" key="1">
    <source>
        <dbReference type="PROSITE" id="PS50927"/>
    </source>
</evidence>
<dbReference type="HOGENOM" id="CLU_2375612_0_0_1"/>
<keyword evidence="3" id="KW-1185">Reference proteome</keyword>
<dbReference type="Proteomes" id="UP000017836">
    <property type="component" value="Unassembled WGS sequence"/>
</dbReference>
<protein>
    <recommendedName>
        <fullName evidence="1">Bulb-type lectin domain-containing protein</fullName>
    </recommendedName>
</protein>
<gene>
    <name evidence="2" type="ORF">AMTR_s00030p00066260</name>
</gene>
<dbReference type="SUPFAM" id="SSF51110">
    <property type="entry name" value="alpha-D-mannose-specific plant lectins"/>
    <property type="match status" value="1"/>
</dbReference>
<reference evidence="3" key="1">
    <citation type="journal article" date="2013" name="Science">
        <title>The Amborella genome and the evolution of flowering plants.</title>
        <authorList>
            <consortium name="Amborella Genome Project"/>
        </authorList>
    </citation>
    <scope>NUCLEOTIDE SEQUENCE [LARGE SCALE GENOMIC DNA]</scope>
</reference>
<dbReference type="eggNOG" id="ENOG502S2JF">
    <property type="taxonomic scope" value="Eukaryota"/>
</dbReference>
<name>U5CS38_AMBTC</name>
<evidence type="ECO:0000313" key="2">
    <source>
        <dbReference type="EMBL" id="ERN16016.1"/>
    </source>
</evidence>